<sequence length="454" mass="49609">MTLLIQNGEIVSDGQRYRADILVKGETITQIGEQLSAPADARVIDASGKYIFPGFIDPHVHIHLPFMGTFAKDTHTTGSIAALMGGTTTYIEMLAPAGSERLSAGWKTWTDLAEGKSACDYSFHIGVTRWDKTTEATLRKLVAQGMKSFKVFLAYKGAFGIDDNALYQVCKLAAELGVIVTAHCENADLVSQLQQKLLAEGKTGSEWHEPSRPEGVEAEGTAHFATFIEMTGARGYVVHLSNARSLEAALEAKERGVDLAVEVVIPHLLLDKTYAEREGVEGAKYVMSPPLRDRGNHRALWEALERGQIDTVATDHCPFDVAQKHMGDDDFTKIPNGIPAIEDRANLLYTYGVSRSRLSLERFVDAVSTRAAQLFGLYPRKGTVSVGSDADLVIYDPHYRGTISAATSHMNNDYSGFEGFELDGRPEIVTVRGEVAVENGEFVGTVGRGELLRR</sequence>
<accession>A0A553V4Z4</accession>
<keyword evidence="3" id="KW-0479">Metal-binding</keyword>
<organism evidence="7 8">
    <name type="scientific">Deinococcus detaillensis</name>
    <dbReference type="NCBI Taxonomy" id="2592048"/>
    <lineage>
        <taxon>Bacteria</taxon>
        <taxon>Thermotogati</taxon>
        <taxon>Deinococcota</taxon>
        <taxon>Deinococci</taxon>
        <taxon>Deinococcales</taxon>
        <taxon>Deinococcaceae</taxon>
        <taxon>Deinococcus</taxon>
    </lineage>
</organism>
<dbReference type="InterPro" id="IPR032466">
    <property type="entry name" value="Metal_Hydrolase"/>
</dbReference>
<protein>
    <submittedName>
        <fullName evidence="7">Dihydropyrimidinase</fullName>
        <ecNumber evidence="7">3.5.2.2</ecNumber>
    </submittedName>
</protein>
<evidence type="ECO:0000259" key="6">
    <source>
        <dbReference type="Pfam" id="PF01979"/>
    </source>
</evidence>
<dbReference type="CDD" id="cd01314">
    <property type="entry name" value="D-HYD"/>
    <property type="match status" value="1"/>
</dbReference>
<dbReference type="Gene3D" id="3.20.20.140">
    <property type="entry name" value="Metal-dependent hydrolases"/>
    <property type="match status" value="1"/>
</dbReference>
<dbReference type="AlphaFoldDB" id="A0A553V4Z4"/>
<feature type="domain" description="Amidohydrolase-related" evidence="6">
    <location>
        <begin position="50"/>
        <end position="435"/>
    </location>
</feature>
<dbReference type="PANTHER" id="PTHR11647:SF1">
    <property type="entry name" value="COLLAPSIN RESPONSE MEDIATOR PROTEIN"/>
    <property type="match status" value="1"/>
</dbReference>
<dbReference type="PANTHER" id="PTHR11647">
    <property type="entry name" value="HYDRANTOINASE/DIHYDROPYRIMIDINASE FAMILY MEMBER"/>
    <property type="match status" value="1"/>
</dbReference>
<dbReference type="Gene3D" id="2.30.40.10">
    <property type="entry name" value="Urease, subunit C, domain 1"/>
    <property type="match status" value="1"/>
</dbReference>
<keyword evidence="8" id="KW-1185">Reference proteome</keyword>
<evidence type="ECO:0000256" key="1">
    <source>
        <dbReference type="ARBA" id="ARBA00001947"/>
    </source>
</evidence>
<dbReference type="RefSeq" id="WP_143719483.1">
    <property type="nucleotide sequence ID" value="NZ_VKDB01000002.1"/>
</dbReference>
<comment type="PTM">
    <text evidence="5">Carbamylation allows a single lysine to coordinate two divalent metal cations.</text>
</comment>
<dbReference type="InterPro" id="IPR011778">
    <property type="entry name" value="Hydantoinase/dihydroPyrase"/>
</dbReference>
<dbReference type="InterPro" id="IPR050378">
    <property type="entry name" value="Metallo-dep_Hydrolases_sf"/>
</dbReference>
<evidence type="ECO:0000256" key="5">
    <source>
        <dbReference type="PIRSR" id="PIRSR611778-50"/>
    </source>
</evidence>
<reference evidence="7 8" key="1">
    <citation type="submission" date="2019-07" db="EMBL/GenBank/DDBJ databases">
        <title>Deinococcus detaillus sp. nov., isolated from humus soil in Antarctica.</title>
        <authorList>
            <person name="Zhang K."/>
        </authorList>
    </citation>
    <scope>NUCLEOTIDE SEQUENCE [LARGE SCALE GENOMIC DNA]</scope>
    <source>
        <strain evidence="7 8">H1</strain>
    </source>
</reference>
<dbReference type="EMBL" id="VKDB01000002">
    <property type="protein sequence ID" value="TSA87525.1"/>
    <property type="molecule type" value="Genomic_DNA"/>
</dbReference>
<gene>
    <name evidence="7" type="primary">hydA</name>
    <name evidence="7" type="ORF">FNU79_03320</name>
</gene>
<dbReference type="SUPFAM" id="SSF51338">
    <property type="entry name" value="Composite domain of metallo-dependent hydrolases"/>
    <property type="match status" value="1"/>
</dbReference>
<comment type="cofactor">
    <cofactor evidence="1">
        <name>Zn(2+)</name>
        <dbReference type="ChEBI" id="CHEBI:29105"/>
    </cofactor>
</comment>
<dbReference type="OrthoDB" id="9765462at2"/>
<evidence type="ECO:0000256" key="3">
    <source>
        <dbReference type="ARBA" id="ARBA00022723"/>
    </source>
</evidence>
<comment type="similarity">
    <text evidence="2">Belongs to the metallo-dependent hydrolases superfamily. Hydantoinase/dihydropyrimidinase family.</text>
</comment>
<evidence type="ECO:0000313" key="8">
    <source>
        <dbReference type="Proteomes" id="UP000316092"/>
    </source>
</evidence>
<dbReference type="FunFam" id="3.20.20.140:FF:000076">
    <property type="entry name" value="Dihydropyrimidinase like 2"/>
    <property type="match status" value="1"/>
</dbReference>
<dbReference type="EC" id="3.5.2.2" evidence="7"/>
<dbReference type="InterPro" id="IPR011059">
    <property type="entry name" value="Metal-dep_hydrolase_composite"/>
</dbReference>
<evidence type="ECO:0000313" key="7">
    <source>
        <dbReference type="EMBL" id="TSA87525.1"/>
    </source>
</evidence>
<dbReference type="NCBIfam" id="TIGR02033">
    <property type="entry name" value="D-hydantoinase"/>
    <property type="match status" value="1"/>
</dbReference>
<dbReference type="GO" id="GO:0046872">
    <property type="term" value="F:metal ion binding"/>
    <property type="evidence" value="ECO:0007669"/>
    <property type="project" value="UniProtKB-KW"/>
</dbReference>
<comment type="caution">
    <text evidence="7">The sequence shown here is derived from an EMBL/GenBank/DDBJ whole genome shotgun (WGS) entry which is preliminary data.</text>
</comment>
<evidence type="ECO:0000256" key="4">
    <source>
        <dbReference type="ARBA" id="ARBA00022801"/>
    </source>
</evidence>
<dbReference type="GO" id="GO:0005829">
    <property type="term" value="C:cytosol"/>
    <property type="evidence" value="ECO:0007669"/>
    <property type="project" value="TreeGrafter"/>
</dbReference>
<dbReference type="GO" id="GO:0004157">
    <property type="term" value="F:dihydropyrimidinase activity"/>
    <property type="evidence" value="ECO:0007669"/>
    <property type="project" value="UniProtKB-EC"/>
</dbReference>
<dbReference type="SUPFAM" id="SSF51556">
    <property type="entry name" value="Metallo-dependent hydrolases"/>
    <property type="match status" value="1"/>
</dbReference>
<name>A0A553V4Z4_9DEIO</name>
<evidence type="ECO:0000256" key="2">
    <source>
        <dbReference type="ARBA" id="ARBA00008829"/>
    </source>
</evidence>
<dbReference type="Proteomes" id="UP000316092">
    <property type="component" value="Unassembled WGS sequence"/>
</dbReference>
<feature type="modified residue" description="N6-carboxylysine" evidence="5">
    <location>
        <position position="150"/>
    </location>
</feature>
<dbReference type="Pfam" id="PF01979">
    <property type="entry name" value="Amidohydro_1"/>
    <property type="match status" value="1"/>
</dbReference>
<dbReference type="InterPro" id="IPR006680">
    <property type="entry name" value="Amidohydro-rel"/>
</dbReference>
<keyword evidence="4 7" id="KW-0378">Hydrolase</keyword>
<proteinExistence type="inferred from homology"/>